<sequence length="129" mass="15016">MKEFSTEFNASWGDLKSDEAIYLTNKQIKSSFISLLSDLVSKHNKLNEELKLVSQQNDLQDQTIANLKLILEKKQNEQKLNEEKLAKIREENNKHDATKVSNYEKKIVQKAKLLGEEEAKFQCYKTLLQ</sequence>
<organism evidence="2 3">
    <name type="scientific">Brachionus calyciflorus</name>
    <dbReference type="NCBI Taxonomy" id="104777"/>
    <lineage>
        <taxon>Eukaryota</taxon>
        <taxon>Metazoa</taxon>
        <taxon>Spiralia</taxon>
        <taxon>Gnathifera</taxon>
        <taxon>Rotifera</taxon>
        <taxon>Eurotatoria</taxon>
        <taxon>Monogononta</taxon>
        <taxon>Pseudotrocha</taxon>
        <taxon>Ploima</taxon>
        <taxon>Brachionidae</taxon>
        <taxon>Brachionus</taxon>
    </lineage>
</organism>
<keyword evidence="3" id="KW-1185">Reference proteome</keyword>
<gene>
    <name evidence="2" type="ORF">OXX778_LOCUS15386</name>
</gene>
<reference evidence="2" key="1">
    <citation type="submission" date="2021-02" db="EMBL/GenBank/DDBJ databases">
        <authorList>
            <person name="Nowell W R."/>
        </authorList>
    </citation>
    <scope>NUCLEOTIDE SEQUENCE</scope>
    <source>
        <strain evidence="2">Ploen Becks lab</strain>
    </source>
</reference>
<evidence type="ECO:0000256" key="1">
    <source>
        <dbReference type="SAM" id="Coils"/>
    </source>
</evidence>
<evidence type="ECO:0000313" key="3">
    <source>
        <dbReference type="Proteomes" id="UP000663879"/>
    </source>
</evidence>
<dbReference type="AlphaFoldDB" id="A0A814FAZ4"/>
<proteinExistence type="predicted"/>
<evidence type="ECO:0000313" key="2">
    <source>
        <dbReference type="EMBL" id="CAF0980403.1"/>
    </source>
</evidence>
<dbReference type="Proteomes" id="UP000663879">
    <property type="component" value="Unassembled WGS sequence"/>
</dbReference>
<keyword evidence="1" id="KW-0175">Coiled coil</keyword>
<name>A0A814FAZ4_9BILA</name>
<feature type="coiled-coil region" evidence="1">
    <location>
        <begin position="36"/>
        <end position="94"/>
    </location>
</feature>
<dbReference type="OrthoDB" id="10585753at2759"/>
<dbReference type="EMBL" id="CAJNOC010003386">
    <property type="protein sequence ID" value="CAF0980403.1"/>
    <property type="molecule type" value="Genomic_DNA"/>
</dbReference>
<protein>
    <submittedName>
        <fullName evidence="2">Uncharacterized protein</fullName>
    </submittedName>
</protein>
<accession>A0A814FAZ4</accession>
<comment type="caution">
    <text evidence="2">The sequence shown here is derived from an EMBL/GenBank/DDBJ whole genome shotgun (WGS) entry which is preliminary data.</text>
</comment>